<organism evidence="2 3">
    <name type="scientific">Anguilla anguilla</name>
    <name type="common">European freshwater eel</name>
    <name type="synonym">Muraena anguilla</name>
    <dbReference type="NCBI Taxonomy" id="7936"/>
    <lineage>
        <taxon>Eukaryota</taxon>
        <taxon>Metazoa</taxon>
        <taxon>Chordata</taxon>
        <taxon>Craniata</taxon>
        <taxon>Vertebrata</taxon>
        <taxon>Euteleostomi</taxon>
        <taxon>Actinopterygii</taxon>
        <taxon>Neopterygii</taxon>
        <taxon>Teleostei</taxon>
        <taxon>Anguilliformes</taxon>
        <taxon>Anguillidae</taxon>
        <taxon>Anguilla</taxon>
    </lineage>
</organism>
<feature type="coiled-coil region" evidence="1">
    <location>
        <begin position="130"/>
        <end position="157"/>
    </location>
</feature>
<protein>
    <submittedName>
        <fullName evidence="2">Uncharacterized protein</fullName>
    </submittedName>
</protein>
<keyword evidence="1" id="KW-0175">Coiled coil</keyword>
<gene>
    <name evidence="2" type="ORF">ANANG_G00030470</name>
</gene>
<proteinExistence type="predicted"/>
<sequence length="168" mass="19503">METMLDIFEQAGFDRNHAQSPAVDGGPFDNVRGVVWTALRALYPARPDITTLTGPPLKDNELPATYIHTQLRRWRLLTERDIQADPIMISLFRKAIREGMSPEVGRRLDEVVGLNTMTHREFVDHVVHAVDRQRKKGKKLEDQTKDIQRKLLQLQLEELKAKEKRREK</sequence>
<dbReference type="AlphaFoldDB" id="A0A9D3MUZ3"/>
<keyword evidence="3" id="KW-1185">Reference proteome</keyword>
<reference evidence="2" key="1">
    <citation type="submission" date="2021-01" db="EMBL/GenBank/DDBJ databases">
        <title>A chromosome-scale assembly of European eel, Anguilla anguilla.</title>
        <authorList>
            <person name="Henkel C."/>
            <person name="Jong-Raadsen S.A."/>
            <person name="Dufour S."/>
            <person name="Weltzien F.-A."/>
            <person name="Palstra A.P."/>
            <person name="Pelster B."/>
            <person name="Spaink H.P."/>
            <person name="Van Den Thillart G.E."/>
            <person name="Jansen H."/>
            <person name="Zahm M."/>
            <person name="Klopp C."/>
            <person name="Cedric C."/>
            <person name="Louis A."/>
            <person name="Berthelot C."/>
            <person name="Parey E."/>
            <person name="Roest Crollius H."/>
            <person name="Montfort J."/>
            <person name="Robinson-Rechavi M."/>
            <person name="Bucao C."/>
            <person name="Bouchez O."/>
            <person name="Gislard M."/>
            <person name="Lluch J."/>
            <person name="Milhes M."/>
            <person name="Lampietro C."/>
            <person name="Lopez Roques C."/>
            <person name="Donnadieu C."/>
            <person name="Braasch I."/>
            <person name="Desvignes T."/>
            <person name="Postlethwait J."/>
            <person name="Bobe J."/>
            <person name="Guiguen Y."/>
            <person name="Dirks R."/>
        </authorList>
    </citation>
    <scope>NUCLEOTIDE SEQUENCE</scope>
    <source>
        <strain evidence="2">Tag_6206</strain>
        <tissue evidence="2">Liver</tissue>
    </source>
</reference>
<evidence type="ECO:0000313" key="2">
    <source>
        <dbReference type="EMBL" id="KAG5853810.1"/>
    </source>
</evidence>
<name>A0A9D3MUZ3_ANGAN</name>
<evidence type="ECO:0000313" key="3">
    <source>
        <dbReference type="Proteomes" id="UP001044222"/>
    </source>
</evidence>
<dbReference type="Proteomes" id="UP001044222">
    <property type="component" value="Unassembled WGS sequence"/>
</dbReference>
<dbReference type="EMBL" id="JAFIRN010000002">
    <property type="protein sequence ID" value="KAG5853810.1"/>
    <property type="molecule type" value="Genomic_DNA"/>
</dbReference>
<accession>A0A9D3MUZ3</accession>
<evidence type="ECO:0000256" key="1">
    <source>
        <dbReference type="SAM" id="Coils"/>
    </source>
</evidence>
<comment type="caution">
    <text evidence="2">The sequence shown here is derived from an EMBL/GenBank/DDBJ whole genome shotgun (WGS) entry which is preliminary data.</text>
</comment>